<feature type="compositionally biased region" description="Gly residues" evidence="7">
    <location>
        <begin position="713"/>
        <end position="737"/>
    </location>
</feature>
<dbReference type="InterPro" id="IPR001969">
    <property type="entry name" value="Aspartic_peptidase_AS"/>
</dbReference>
<feature type="domain" description="CCHC-type" evidence="8">
    <location>
        <begin position="747"/>
        <end position="762"/>
    </location>
</feature>
<evidence type="ECO:0000313" key="9">
    <source>
        <dbReference type="EMBL" id="CEP14754.1"/>
    </source>
</evidence>
<keyword evidence="10" id="KW-1185">Reference proteome</keyword>
<evidence type="ECO:0000256" key="5">
    <source>
        <dbReference type="ARBA" id="ARBA00022759"/>
    </source>
</evidence>
<keyword evidence="6" id="KW-0863">Zinc-finger</keyword>
<dbReference type="Gene3D" id="4.10.60.10">
    <property type="entry name" value="Zinc finger, CCHC-type"/>
    <property type="match status" value="1"/>
</dbReference>
<evidence type="ECO:0000256" key="2">
    <source>
        <dbReference type="ARBA" id="ARBA00022695"/>
    </source>
</evidence>
<evidence type="ECO:0000256" key="3">
    <source>
        <dbReference type="ARBA" id="ARBA00022722"/>
    </source>
</evidence>
<dbReference type="AlphaFoldDB" id="A0A0B7NGT7"/>
<dbReference type="SUPFAM" id="SSF50630">
    <property type="entry name" value="Acid proteases"/>
    <property type="match status" value="1"/>
</dbReference>
<dbReference type="InterPro" id="IPR050951">
    <property type="entry name" value="Retrovirus_Pol_polyprotein"/>
</dbReference>
<dbReference type="PROSITE" id="PS00141">
    <property type="entry name" value="ASP_PROTEASE"/>
    <property type="match status" value="1"/>
</dbReference>
<dbReference type="PANTHER" id="PTHR37984:SF5">
    <property type="entry name" value="PROTEIN NYNRIN-LIKE"/>
    <property type="match status" value="1"/>
</dbReference>
<dbReference type="STRING" id="35722.A0A0B7NGT7"/>
<reference evidence="9 10" key="1">
    <citation type="submission" date="2014-09" db="EMBL/GenBank/DDBJ databases">
        <authorList>
            <person name="Ellenberger Sabrina"/>
        </authorList>
    </citation>
    <scope>NUCLEOTIDE SEQUENCE [LARGE SCALE GENOMIC DNA]</scope>
    <source>
        <strain evidence="9 10">CBS 412.66</strain>
    </source>
</reference>
<dbReference type="Gene3D" id="3.30.70.270">
    <property type="match status" value="1"/>
</dbReference>
<gene>
    <name evidence="9" type="primary">PARPA_08939.1 scaffold 35302</name>
</gene>
<keyword evidence="1" id="KW-0808">Transferase</keyword>
<dbReference type="GO" id="GO:0004190">
    <property type="term" value="F:aspartic-type endopeptidase activity"/>
    <property type="evidence" value="ECO:0007669"/>
    <property type="project" value="UniProtKB-KW"/>
</dbReference>
<keyword evidence="4" id="KW-0645">Protease</keyword>
<keyword evidence="2" id="KW-0548">Nucleotidyltransferase</keyword>
<keyword evidence="6" id="KW-0862">Zinc</keyword>
<protein>
    <recommendedName>
        <fullName evidence="8">CCHC-type domain-containing protein</fullName>
    </recommendedName>
</protein>
<organism evidence="9 10">
    <name type="scientific">Parasitella parasitica</name>
    <dbReference type="NCBI Taxonomy" id="35722"/>
    <lineage>
        <taxon>Eukaryota</taxon>
        <taxon>Fungi</taxon>
        <taxon>Fungi incertae sedis</taxon>
        <taxon>Mucoromycota</taxon>
        <taxon>Mucoromycotina</taxon>
        <taxon>Mucoromycetes</taxon>
        <taxon>Mucorales</taxon>
        <taxon>Mucorineae</taxon>
        <taxon>Mucoraceae</taxon>
        <taxon>Parasitella</taxon>
    </lineage>
</organism>
<accession>A0A0B7NGT7</accession>
<dbReference type="OrthoDB" id="2204392at2759"/>
<dbReference type="InterPro" id="IPR021109">
    <property type="entry name" value="Peptidase_aspartic_dom_sf"/>
</dbReference>
<dbReference type="GO" id="GO:0016779">
    <property type="term" value="F:nucleotidyltransferase activity"/>
    <property type="evidence" value="ECO:0007669"/>
    <property type="project" value="UniProtKB-KW"/>
</dbReference>
<dbReference type="EMBL" id="LN731702">
    <property type="protein sequence ID" value="CEP14754.1"/>
    <property type="molecule type" value="Genomic_DNA"/>
</dbReference>
<feature type="region of interest" description="Disordered" evidence="7">
    <location>
        <begin position="265"/>
        <end position="321"/>
    </location>
</feature>
<keyword evidence="3" id="KW-0540">Nuclease</keyword>
<dbReference type="SUPFAM" id="SSF57756">
    <property type="entry name" value="Retrovirus zinc finger-like domains"/>
    <property type="match status" value="1"/>
</dbReference>
<dbReference type="SUPFAM" id="SSF56672">
    <property type="entry name" value="DNA/RNA polymerases"/>
    <property type="match status" value="1"/>
</dbReference>
<dbReference type="PROSITE" id="PS50158">
    <property type="entry name" value="ZF_CCHC"/>
    <property type="match status" value="1"/>
</dbReference>
<feature type="compositionally biased region" description="Polar residues" evidence="7">
    <location>
        <begin position="287"/>
        <end position="300"/>
    </location>
</feature>
<dbReference type="GO" id="GO:0003676">
    <property type="term" value="F:nucleic acid binding"/>
    <property type="evidence" value="ECO:0007669"/>
    <property type="project" value="InterPro"/>
</dbReference>
<dbReference type="InterPro" id="IPR001878">
    <property type="entry name" value="Znf_CCHC"/>
</dbReference>
<evidence type="ECO:0000256" key="6">
    <source>
        <dbReference type="PROSITE-ProRule" id="PRU00047"/>
    </source>
</evidence>
<dbReference type="Pfam" id="PF00078">
    <property type="entry name" value="RVT_1"/>
    <property type="match status" value="1"/>
</dbReference>
<dbReference type="GO" id="GO:0008270">
    <property type="term" value="F:zinc ion binding"/>
    <property type="evidence" value="ECO:0007669"/>
    <property type="project" value="UniProtKB-KW"/>
</dbReference>
<dbReference type="SMART" id="SM00343">
    <property type="entry name" value="ZnF_C2HC"/>
    <property type="match status" value="1"/>
</dbReference>
<feature type="region of interest" description="Disordered" evidence="7">
    <location>
        <begin position="699"/>
        <end position="740"/>
    </location>
</feature>
<evidence type="ECO:0000256" key="4">
    <source>
        <dbReference type="ARBA" id="ARBA00022750"/>
    </source>
</evidence>
<dbReference type="InterPro" id="IPR043502">
    <property type="entry name" value="DNA/RNA_pol_sf"/>
</dbReference>
<dbReference type="InterPro" id="IPR036875">
    <property type="entry name" value="Znf_CCHC_sf"/>
</dbReference>
<keyword evidence="5" id="KW-0378">Hydrolase</keyword>
<keyword evidence="5" id="KW-0255">Endonuclease</keyword>
<evidence type="ECO:0000313" key="10">
    <source>
        <dbReference type="Proteomes" id="UP000054107"/>
    </source>
</evidence>
<evidence type="ECO:0000256" key="7">
    <source>
        <dbReference type="SAM" id="MobiDB-lite"/>
    </source>
</evidence>
<name>A0A0B7NGT7_9FUNG</name>
<dbReference type="Gene3D" id="3.10.10.10">
    <property type="entry name" value="HIV Type 1 Reverse Transcriptase, subunit A, domain 1"/>
    <property type="match status" value="1"/>
</dbReference>
<keyword evidence="4" id="KW-0064">Aspartyl protease</keyword>
<dbReference type="Proteomes" id="UP000054107">
    <property type="component" value="Unassembled WGS sequence"/>
</dbReference>
<dbReference type="GO" id="GO:0004519">
    <property type="term" value="F:endonuclease activity"/>
    <property type="evidence" value="ECO:0007669"/>
    <property type="project" value="UniProtKB-KW"/>
</dbReference>
<evidence type="ECO:0000256" key="1">
    <source>
        <dbReference type="ARBA" id="ARBA00022679"/>
    </source>
</evidence>
<dbReference type="GO" id="GO:0006508">
    <property type="term" value="P:proteolysis"/>
    <property type="evidence" value="ECO:0007669"/>
    <property type="project" value="InterPro"/>
</dbReference>
<evidence type="ECO:0000259" key="8">
    <source>
        <dbReference type="PROSITE" id="PS50158"/>
    </source>
</evidence>
<sequence length="1148" mass="130316">MFLSFFKCFFRCCLRDTTTECDNLGVIEVEAPTLDTTQNKTKFRQEIIGNIVPQTNNCLREDGFQQYLDQVSTCCQGCGQAFSSNVKSLAYNPFPHGHCYSCTRILREIKKLDIPGRLNRFTKNGAIYIEHEAKFMNYLHQHKTQSHAELMKGSFYHLPLSTNYYRKQMDETTGLYTKFVYHKSFPEENSVSHFINCNGCKNFVATKRRTLIKTTQYARTRYKICIPSHVASSNDLFALMGAMIMKNFKTGSMDLCGNKACADDEMSSFNSSPNPPHPRDTGGGEPLNSTPLADFSQGSVANAEAQRRDSRRQTHVSFMDTRSIPDEESLMDSLRLTKEQYEVVVQYVNKEQAVARTTPLMPPVEHPDLQEVISGEQQAAQFLRQEVAKFDGQLKGERAGLNNPLVYLSHTVSGGEVNSVVQELQWPTYDVCQELGLPQDYFLLSQKTYYPTVTIQRGGTDSAHQLVDTGDYTEEMVALKKRIAFLEAQLTRNLNTGNVRKESTPLTTRLEEKESKDMKQVYTDRCKRHKFTHFEKDSAFEAEQWIQRNEVLANYIGFSDEEKAEELVGVFTGAALDWLIGLDLEVKSSWDAVKASFLRQHVQGEDPALAAFNELKSYKQGNKEILYLPNIVLDYLKDRFEPNLAKAVIMARVTTLAEGIKVATDIKRSLINAHSTAYMGPIKQQVIKKEVNYQKKRNNVRHNTYGSNSRGFGYRGSGSRGSGSPGYGFSGSGSGGRDGIDKHKEERKCFECGKVGHIRKDCWQREEQNNSQKLVDEEETPNIFAHFVQNNSQQSHINQQHTGFKSFETGSRLKVEVLFEKDVAKRPVLIDTGATISTITRAMADELRLEQSTTTNAVISYEKQSEDLILGMDWMGDENLVIHTRTKKISKTPTEAINNSSELSKILTTAPYRHSIDTGDAKPIVTRDFRRSPAENEAIAKEVETMLKKKVIVPSNSNWCSPVILIKKPDGTFRFCVDYRNLNKVVLRGYKYFSSCDLKSGFWQLPPNDQDGSSKKTAFQANGSLYEFNSLPYGISTGPSSFARLMSIVLKGLPRTINFCDDCLIFSHTYEQHVEDVTRVLERMNSNNLKISEKKCQWFQPEVKFLRFLVNGEGIRSNPEKVAVVKQWKGPRKQEEFAQISRFCRILL</sequence>
<dbReference type="CDD" id="cd01647">
    <property type="entry name" value="RT_LTR"/>
    <property type="match status" value="1"/>
</dbReference>
<dbReference type="InterPro" id="IPR000477">
    <property type="entry name" value="RT_dom"/>
</dbReference>
<dbReference type="PANTHER" id="PTHR37984">
    <property type="entry name" value="PROTEIN CBG26694"/>
    <property type="match status" value="1"/>
</dbReference>
<proteinExistence type="predicted"/>
<dbReference type="InterPro" id="IPR043128">
    <property type="entry name" value="Rev_trsase/Diguanyl_cyclase"/>
</dbReference>
<keyword evidence="6" id="KW-0479">Metal-binding</keyword>